<protein>
    <recommendedName>
        <fullName evidence="3">histidine kinase</fullName>
        <ecNumber evidence="3">2.7.13.3</ecNumber>
    </recommendedName>
</protein>
<keyword evidence="17" id="KW-1185">Reference proteome</keyword>
<dbReference type="SUPFAM" id="SSF47384">
    <property type="entry name" value="Homodimeric domain of signal transducing histidine kinase"/>
    <property type="match status" value="1"/>
</dbReference>
<evidence type="ECO:0000256" key="6">
    <source>
        <dbReference type="ARBA" id="ARBA00022692"/>
    </source>
</evidence>
<evidence type="ECO:0000259" key="14">
    <source>
        <dbReference type="PROSITE" id="PS50109"/>
    </source>
</evidence>
<evidence type="ECO:0000256" key="8">
    <source>
        <dbReference type="ARBA" id="ARBA00022777"/>
    </source>
</evidence>
<keyword evidence="6" id="KW-0812">Transmembrane</keyword>
<evidence type="ECO:0000256" key="5">
    <source>
        <dbReference type="ARBA" id="ARBA00022679"/>
    </source>
</evidence>
<dbReference type="InterPro" id="IPR003661">
    <property type="entry name" value="HisK_dim/P_dom"/>
</dbReference>
<dbReference type="InterPro" id="IPR000014">
    <property type="entry name" value="PAS"/>
</dbReference>
<gene>
    <name evidence="16" type="ORF">HND93_34360</name>
</gene>
<dbReference type="Gene3D" id="3.30.450.20">
    <property type="entry name" value="PAS domain"/>
    <property type="match status" value="1"/>
</dbReference>
<comment type="caution">
    <text evidence="16">The sequence shown here is derived from an EMBL/GenBank/DDBJ whole genome shotgun (WGS) entry which is preliminary data.</text>
</comment>
<keyword evidence="11" id="KW-0902">Two-component regulatory system</keyword>
<keyword evidence="7" id="KW-0547">Nucleotide-binding</keyword>
<dbReference type="InterPro" id="IPR036097">
    <property type="entry name" value="HisK_dim/P_sf"/>
</dbReference>
<dbReference type="SUPFAM" id="SSF55874">
    <property type="entry name" value="ATPase domain of HSP90 chaperone/DNA topoisomerase II/histidine kinase"/>
    <property type="match status" value="1"/>
</dbReference>
<proteinExistence type="predicted"/>
<feature type="coiled-coil region" evidence="13">
    <location>
        <begin position="130"/>
        <end position="164"/>
    </location>
</feature>
<evidence type="ECO:0000256" key="12">
    <source>
        <dbReference type="ARBA" id="ARBA00023136"/>
    </source>
</evidence>
<dbReference type="Pfam" id="PF00989">
    <property type="entry name" value="PAS"/>
    <property type="match status" value="1"/>
</dbReference>
<dbReference type="NCBIfam" id="TIGR00229">
    <property type="entry name" value="sensory_box"/>
    <property type="match status" value="1"/>
</dbReference>
<dbReference type="PANTHER" id="PTHR42878">
    <property type="entry name" value="TWO-COMPONENT HISTIDINE KINASE"/>
    <property type="match status" value="1"/>
</dbReference>
<dbReference type="RefSeq" id="WP_180286584.1">
    <property type="nucleotide sequence ID" value="NZ_JABFDB010000045.1"/>
</dbReference>
<dbReference type="SUPFAM" id="SSF55785">
    <property type="entry name" value="PYP-like sensor domain (PAS domain)"/>
    <property type="match status" value="1"/>
</dbReference>
<keyword evidence="8" id="KW-0418">Kinase</keyword>
<dbReference type="CDD" id="cd00130">
    <property type="entry name" value="PAS"/>
    <property type="match status" value="1"/>
</dbReference>
<accession>A0ABX2TN72</accession>
<dbReference type="PROSITE" id="PS50109">
    <property type="entry name" value="HIS_KIN"/>
    <property type="match status" value="1"/>
</dbReference>
<evidence type="ECO:0000256" key="9">
    <source>
        <dbReference type="ARBA" id="ARBA00022840"/>
    </source>
</evidence>
<dbReference type="SMART" id="SM00387">
    <property type="entry name" value="HATPase_c"/>
    <property type="match status" value="1"/>
</dbReference>
<evidence type="ECO:0000256" key="11">
    <source>
        <dbReference type="ARBA" id="ARBA00023012"/>
    </source>
</evidence>
<dbReference type="Gene3D" id="1.10.287.130">
    <property type="match status" value="1"/>
</dbReference>
<keyword evidence="13" id="KW-0175">Coiled coil</keyword>
<dbReference type="InterPro" id="IPR050351">
    <property type="entry name" value="BphY/WalK/GraS-like"/>
</dbReference>
<feature type="domain" description="Histidine kinase" evidence="14">
    <location>
        <begin position="171"/>
        <end position="392"/>
    </location>
</feature>
<comment type="subcellular location">
    <subcellularLocation>
        <location evidence="2">Membrane</location>
        <topology evidence="2">Multi-pass membrane protein</topology>
    </subcellularLocation>
</comment>
<evidence type="ECO:0000256" key="4">
    <source>
        <dbReference type="ARBA" id="ARBA00022553"/>
    </source>
</evidence>
<dbReference type="InterPro" id="IPR036890">
    <property type="entry name" value="HATPase_C_sf"/>
</dbReference>
<dbReference type="InterPro" id="IPR003594">
    <property type="entry name" value="HATPase_dom"/>
</dbReference>
<evidence type="ECO:0000256" key="10">
    <source>
        <dbReference type="ARBA" id="ARBA00022989"/>
    </source>
</evidence>
<dbReference type="InterPro" id="IPR005467">
    <property type="entry name" value="His_kinase_dom"/>
</dbReference>
<dbReference type="EC" id="2.7.13.3" evidence="3"/>
<keyword evidence="10" id="KW-1133">Transmembrane helix</keyword>
<keyword evidence="12" id="KW-0472">Membrane</keyword>
<dbReference type="PROSITE" id="PS50112">
    <property type="entry name" value="PAS"/>
    <property type="match status" value="1"/>
</dbReference>
<dbReference type="SMART" id="SM00091">
    <property type="entry name" value="PAS"/>
    <property type="match status" value="1"/>
</dbReference>
<dbReference type="InterPro" id="IPR035965">
    <property type="entry name" value="PAS-like_dom_sf"/>
</dbReference>
<dbReference type="PANTHER" id="PTHR42878:SF7">
    <property type="entry name" value="SENSOR HISTIDINE KINASE GLRK"/>
    <property type="match status" value="1"/>
</dbReference>
<evidence type="ECO:0000313" key="17">
    <source>
        <dbReference type="Proteomes" id="UP000584642"/>
    </source>
</evidence>
<comment type="catalytic activity">
    <reaction evidence="1">
        <text>ATP + protein L-histidine = ADP + protein N-phospho-L-histidine.</text>
        <dbReference type="EC" id="2.7.13.3"/>
    </reaction>
</comment>
<dbReference type="Proteomes" id="UP000584642">
    <property type="component" value="Unassembled WGS sequence"/>
</dbReference>
<dbReference type="PRINTS" id="PR00344">
    <property type="entry name" value="BCTRLSENSOR"/>
</dbReference>
<evidence type="ECO:0000256" key="3">
    <source>
        <dbReference type="ARBA" id="ARBA00012438"/>
    </source>
</evidence>
<name>A0ABX2TN72_9PROT</name>
<sequence>MSATHDTIQRSILRHMHGGVFTLDLQGRVTTFNPAAARILGIDEATAPGRLFADLFIGDALNDGFVQAVIDAIYDPQRLHERNVAYHRGGVRRFLKMRVSFLWIGEETGSPVKAGIIALFSDVTEHHESEEALNRLTRELETRVEDATRRIRDQNSELTALNDTKNRLFTIIAHDLRGPFGTLREYLRMLYADQQSADGGPGRSEQSEFLLHALMAADQGFSLLDNLLDWTRLQMDRIVFQPEPVRLKPLVQNALDVQSGAAVQKGVALFNTVGNVAAVIDRAMIGTVVRNLVANAVKFTPAGGRVTVGAGIADEGVVEVSVADTGVGMRPDRLAGLFADGATLSTRGTRGESGTGLGLLLCGDFVKRHGGRLWADSAPGVGSVFRFTVPAA</sequence>
<dbReference type="CDD" id="cd00082">
    <property type="entry name" value="HisKA"/>
    <property type="match status" value="1"/>
</dbReference>
<dbReference type="InterPro" id="IPR004358">
    <property type="entry name" value="Sig_transdc_His_kin-like_C"/>
</dbReference>
<evidence type="ECO:0000259" key="15">
    <source>
        <dbReference type="PROSITE" id="PS50112"/>
    </source>
</evidence>
<dbReference type="InterPro" id="IPR013767">
    <property type="entry name" value="PAS_fold"/>
</dbReference>
<keyword evidence="9" id="KW-0067">ATP-binding</keyword>
<evidence type="ECO:0000256" key="2">
    <source>
        <dbReference type="ARBA" id="ARBA00004141"/>
    </source>
</evidence>
<reference evidence="16 17" key="1">
    <citation type="submission" date="2020-05" db="EMBL/GenBank/DDBJ databases">
        <title>Azospirillum oleiclasticum sp. nov, a nitrogen-fixing and heavy crude oil-emulsifying bacterium isolated from the crude oil of Yumen Oilfield.</title>
        <authorList>
            <person name="Wu D."/>
            <person name="Cai M."/>
            <person name="Zhang X."/>
        </authorList>
    </citation>
    <scope>NUCLEOTIDE SEQUENCE [LARGE SCALE GENOMIC DNA]</scope>
    <source>
        <strain evidence="16 17">ROY-1-1-2</strain>
    </source>
</reference>
<evidence type="ECO:0000256" key="7">
    <source>
        <dbReference type="ARBA" id="ARBA00022741"/>
    </source>
</evidence>
<evidence type="ECO:0000256" key="13">
    <source>
        <dbReference type="SAM" id="Coils"/>
    </source>
</evidence>
<dbReference type="Pfam" id="PF02518">
    <property type="entry name" value="HATPase_c"/>
    <property type="match status" value="1"/>
</dbReference>
<evidence type="ECO:0000313" key="16">
    <source>
        <dbReference type="EMBL" id="NYZ24815.1"/>
    </source>
</evidence>
<feature type="domain" description="PAS" evidence="15">
    <location>
        <begin position="5"/>
        <end position="50"/>
    </location>
</feature>
<dbReference type="EMBL" id="JABFDB010000045">
    <property type="protein sequence ID" value="NYZ24815.1"/>
    <property type="molecule type" value="Genomic_DNA"/>
</dbReference>
<keyword evidence="5" id="KW-0808">Transferase</keyword>
<evidence type="ECO:0000256" key="1">
    <source>
        <dbReference type="ARBA" id="ARBA00000085"/>
    </source>
</evidence>
<organism evidence="16 17">
    <name type="scientific">Azospirillum oleiclasticum</name>
    <dbReference type="NCBI Taxonomy" id="2735135"/>
    <lineage>
        <taxon>Bacteria</taxon>
        <taxon>Pseudomonadati</taxon>
        <taxon>Pseudomonadota</taxon>
        <taxon>Alphaproteobacteria</taxon>
        <taxon>Rhodospirillales</taxon>
        <taxon>Azospirillaceae</taxon>
        <taxon>Azospirillum</taxon>
    </lineage>
</organism>
<dbReference type="Gene3D" id="3.30.565.10">
    <property type="entry name" value="Histidine kinase-like ATPase, C-terminal domain"/>
    <property type="match status" value="1"/>
</dbReference>
<keyword evidence="4" id="KW-0597">Phosphoprotein</keyword>